<accession>A0A0F3IVD9</accession>
<reference evidence="1 2" key="1">
    <citation type="submission" date="2015-03" db="EMBL/GenBank/DDBJ databases">
        <title>Draft genome sequence of Elstera litoralis.</title>
        <authorList>
            <person name="Rahalkar M.C."/>
            <person name="Dhakephalkar P.K."/>
            <person name="Pore S.D."/>
            <person name="Arora P."/>
            <person name="Kapse N.G."/>
            <person name="Pandit P.S."/>
        </authorList>
    </citation>
    <scope>NUCLEOTIDE SEQUENCE [LARGE SCALE GENOMIC DNA]</scope>
    <source>
        <strain evidence="1 2">Dia-1</strain>
    </source>
</reference>
<proteinExistence type="predicted"/>
<name>A0A0F3IVD9_9PROT</name>
<protein>
    <submittedName>
        <fullName evidence="1">Uncharacterized protein</fullName>
    </submittedName>
</protein>
<keyword evidence="2" id="KW-1185">Reference proteome</keyword>
<sequence length="201" mass="22666">MILPVKASAALELITGNDYVPYTDQRLPEGGFASEMVREIMQDMGITITLRFLPWKRGFELTEAGDAMATFPYAPSIDRAKVMIYSESLFALKSRVFYNKEHPFVYKNVDSLKGKSFCNPRGYVIYDEIREPLLRGDIKIEEPSDMGSCARILAAGRVNFIITDTFTLQDVALQSGVWDKLAASDKIFTEKTNHLIVGKKH</sequence>
<dbReference type="SUPFAM" id="SSF53850">
    <property type="entry name" value="Periplasmic binding protein-like II"/>
    <property type="match status" value="1"/>
</dbReference>
<comment type="caution">
    <text evidence="1">The sequence shown here is derived from an EMBL/GenBank/DDBJ whole genome shotgun (WGS) entry which is preliminary data.</text>
</comment>
<gene>
    <name evidence="1" type="ORF">VZ95_04180</name>
</gene>
<evidence type="ECO:0000313" key="2">
    <source>
        <dbReference type="Proteomes" id="UP000033774"/>
    </source>
</evidence>
<dbReference type="Gene3D" id="3.40.190.10">
    <property type="entry name" value="Periplasmic binding protein-like II"/>
    <property type="match status" value="2"/>
</dbReference>
<dbReference type="EMBL" id="LAJY01000080">
    <property type="protein sequence ID" value="KJV10538.1"/>
    <property type="molecule type" value="Genomic_DNA"/>
</dbReference>
<dbReference type="PANTHER" id="PTHR35936:SF25">
    <property type="entry name" value="ABC TRANSPORTER SUBSTRATE-BINDING PROTEIN"/>
    <property type="match status" value="1"/>
</dbReference>
<evidence type="ECO:0000313" key="1">
    <source>
        <dbReference type="EMBL" id="KJV10538.1"/>
    </source>
</evidence>
<dbReference type="AlphaFoldDB" id="A0A0F3IVD9"/>
<dbReference type="OrthoDB" id="8479038at2"/>
<dbReference type="Proteomes" id="UP000033774">
    <property type="component" value="Unassembled WGS sequence"/>
</dbReference>
<dbReference type="PANTHER" id="PTHR35936">
    <property type="entry name" value="MEMBRANE-BOUND LYTIC MUREIN TRANSGLYCOSYLASE F"/>
    <property type="match status" value="1"/>
</dbReference>
<organism evidence="1 2">
    <name type="scientific">Elstera litoralis</name>
    <dbReference type="NCBI Taxonomy" id="552518"/>
    <lineage>
        <taxon>Bacteria</taxon>
        <taxon>Pseudomonadati</taxon>
        <taxon>Pseudomonadota</taxon>
        <taxon>Alphaproteobacteria</taxon>
        <taxon>Rhodospirillales</taxon>
        <taxon>Rhodospirillaceae</taxon>
        <taxon>Elstera</taxon>
    </lineage>
</organism>